<feature type="transmembrane region" description="Helical" evidence="7">
    <location>
        <begin position="12"/>
        <end position="33"/>
    </location>
</feature>
<evidence type="ECO:0000313" key="9">
    <source>
        <dbReference type="Proteomes" id="UP001500956"/>
    </source>
</evidence>
<keyword evidence="9" id="KW-1185">Reference proteome</keyword>
<comment type="subcellular location">
    <subcellularLocation>
        <location evidence="1">Cell membrane</location>
        <topology evidence="1">Multi-pass membrane protein</topology>
    </subcellularLocation>
</comment>
<dbReference type="NCBIfam" id="NF006521">
    <property type="entry name" value="PRK08965.1-5"/>
    <property type="match status" value="1"/>
</dbReference>
<evidence type="ECO:0000256" key="7">
    <source>
        <dbReference type="SAM" id="Phobius"/>
    </source>
</evidence>
<keyword evidence="5 7" id="KW-1133">Transmembrane helix</keyword>
<dbReference type="Proteomes" id="UP001500956">
    <property type="component" value="Unassembled WGS sequence"/>
</dbReference>
<organism evidence="8 9">
    <name type="scientific">Isoptericola chiayiensis</name>
    <dbReference type="NCBI Taxonomy" id="579446"/>
    <lineage>
        <taxon>Bacteria</taxon>
        <taxon>Bacillati</taxon>
        <taxon>Actinomycetota</taxon>
        <taxon>Actinomycetes</taxon>
        <taxon>Micrococcales</taxon>
        <taxon>Promicromonosporaceae</taxon>
        <taxon>Isoptericola</taxon>
    </lineage>
</organism>
<evidence type="ECO:0000256" key="4">
    <source>
        <dbReference type="ARBA" id="ARBA00022692"/>
    </source>
</evidence>
<gene>
    <name evidence="8" type="ORF">GCM10023216_11650</name>
</gene>
<keyword evidence="3" id="KW-1003">Cell membrane</keyword>
<protein>
    <submittedName>
        <fullName evidence="8">Na+/H+ antiporter subunit E</fullName>
    </submittedName>
</protein>
<keyword evidence="4 7" id="KW-0812">Transmembrane</keyword>
<dbReference type="PANTHER" id="PTHR34584">
    <property type="entry name" value="NA(+)/H(+) ANTIPORTER SUBUNIT E1"/>
    <property type="match status" value="1"/>
</dbReference>
<feature type="transmembrane region" description="Helical" evidence="7">
    <location>
        <begin position="39"/>
        <end position="58"/>
    </location>
</feature>
<evidence type="ECO:0000256" key="5">
    <source>
        <dbReference type="ARBA" id="ARBA00022989"/>
    </source>
</evidence>
<evidence type="ECO:0000256" key="6">
    <source>
        <dbReference type="ARBA" id="ARBA00023136"/>
    </source>
</evidence>
<keyword evidence="6 7" id="KW-0472">Membrane</keyword>
<dbReference type="Pfam" id="PF01899">
    <property type="entry name" value="MNHE"/>
    <property type="match status" value="1"/>
</dbReference>
<evidence type="ECO:0000313" key="8">
    <source>
        <dbReference type="EMBL" id="GAA4723669.1"/>
    </source>
</evidence>
<evidence type="ECO:0000256" key="1">
    <source>
        <dbReference type="ARBA" id="ARBA00004651"/>
    </source>
</evidence>
<comment type="similarity">
    <text evidence="2">Belongs to the CPA3 antiporters (TC 2.A.63) subunit E family.</text>
</comment>
<dbReference type="InterPro" id="IPR002758">
    <property type="entry name" value="Cation_antiport_E"/>
</dbReference>
<dbReference type="EMBL" id="BAABID010000006">
    <property type="protein sequence ID" value="GAA4723669.1"/>
    <property type="molecule type" value="Genomic_DNA"/>
</dbReference>
<dbReference type="RefSeq" id="WP_172151055.1">
    <property type="nucleotide sequence ID" value="NZ_BAABID010000006.1"/>
</dbReference>
<name>A0ABP8YB32_9MICO</name>
<dbReference type="PANTHER" id="PTHR34584:SF1">
    <property type="entry name" value="NA(+)_H(+) ANTIPORTER SUBUNIT E1"/>
    <property type="match status" value="1"/>
</dbReference>
<sequence length="187" mass="20232">MSAPSTGALRRAAGRFVWQWPAVAALTVVWVLLWGDVSWANVLGGAALAALVVVAFPLPRIEDRATFRVLPFLGLLRRFVADLVVASFQVAWVAVRPGPLPRGAVVEVQLRNPDDLFLTVTAVLSTLVPGSLVVEARPDTGRLYVHVLDIAHFDGPEAVRADIRGLEERVLRTLAPSEVLERCGLEG</sequence>
<accession>A0ABP8YB32</accession>
<evidence type="ECO:0000256" key="3">
    <source>
        <dbReference type="ARBA" id="ARBA00022475"/>
    </source>
</evidence>
<reference evidence="9" key="1">
    <citation type="journal article" date="2019" name="Int. J. Syst. Evol. Microbiol.">
        <title>The Global Catalogue of Microorganisms (GCM) 10K type strain sequencing project: providing services to taxonomists for standard genome sequencing and annotation.</title>
        <authorList>
            <consortium name="The Broad Institute Genomics Platform"/>
            <consortium name="The Broad Institute Genome Sequencing Center for Infectious Disease"/>
            <person name="Wu L."/>
            <person name="Ma J."/>
        </authorList>
    </citation>
    <scope>NUCLEOTIDE SEQUENCE [LARGE SCALE GENOMIC DNA]</scope>
    <source>
        <strain evidence="9">JCM 18063</strain>
    </source>
</reference>
<comment type="caution">
    <text evidence="8">The sequence shown here is derived from an EMBL/GenBank/DDBJ whole genome shotgun (WGS) entry which is preliminary data.</text>
</comment>
<evidence type="ECO:0000256" key="2">
    <source>
        <dbReference type="ARBA" id="ARBA00006228"/>
    </source>
</evidence>
<proteinExistence type="inferred from homology"/>